<name>A0A212KA13_9DELT</name>
<reference evidence="1" key="1">
    <citation type="submission" date="2016-04" db="EMBL/GenBank/DDBJ databases">
        <authorList>
            <person name="Evans L.H."/>
            <person name="Alamgir A."/>
            <person name="Owens N."/>
            <person name="Weber N.D."/>
            <person name="Virtaneva K."/>
            <person name="Barbian K."/>
            <person name="Babar A."/>
            <person name="Rosenke K."/>
        </authorList>
    </citation>
    <scope>NUCLEOTIDE SEQUENCE</scope>
    <source>
        <strain evidence="1">86</strain>
    </source>
</reference>
<accession>A0A212KA13</accession>
<organism evidence="1">
    <name type="scientific">uncultured delta proteobacterium</name>
    <dbReference type="NCBI Taxonomy" id="34034"/>
    <lineage>
        <taxon>Bacteria</taxon>
        <taxon>Deltaproteobacteria</taxon>
        <taxon>environmental samples</taxon>
    </lineage>
</organism>
<gene>
    <name evidence="1" type="ORF">KL86DPRO_40122</name>
</gene>
<proteinExistence type="predicted"/>
<dbReference type="Gene3D" id="3.90.180.10">
    <property type="entry name" value="Medium-chain alcohol dehydrogenases, catalytic domain"/>
    <property type="match status" value="1"/>
</dbReference>
<sequence length="84" mass="9134">MLLLGLPNKEVSFPFADAIRSEISIITSYTSGWDDYEKSLALIDAGVLNIKPLLSYYPVEKAGQAFKDAVSKVAVKPVLQFVAA</sequence>
<evidence type="ECO:0000313" key="1">
    <source>
        <dbReference type="EMBL" id="SBW08530.1"/>
    </source>
</evidence>
<dbReference type="Gene3D" id="3.40.50.720">
    <property type="entry name" value="NAD(P)-binding Rossmann-like Domain"/>
    <property type="match status" value="1"/>
</dbReference>
<dbReference type="EMBL" id="FLUQ01000004">
    <property type="protein sequence ID" value="SBW08530.1"/>
    <property type="molecule type" value="Genomic_DNA"/>
</dbReference>
<dbReference type="AlphaFoldDB" id="A0A212KA13"/>
<protein>
    <submittedName>
        <fullName evidence="1">Chlorophyll synthesis pathway, bchC</fullName>
    </submittedName>
</protein>